<evidence type="ECO:0000256" key="12">
    <source>
        <dbReference type="ARBA" id="ARBA00047929"/>
    </source>
</evidence>
<dbReference type="GO" id="GO:0005737">
    <property type="term" value="C:cytoplasm"/>
    <property type="evidence" value="ECO:0007669"/>
    <property type="project" value="UniProtKB-SubCell"/>
</dbReference>
<dbReference type="SUPFAM" id="SSF46589">
    <property type="entry name" value="tRNA-binding arm"/>
    <property type="match status" value="1"/>
</dbReference>
<evidence type="ECO:0000256" key="9">
    <source>
        <dbReference type="ARBA" id="ARBA00022917"/>
    </source>
</evidence>
<dbReference type="InterPro" id="IPR042103">
    <property type="entry name" value="SerRS_1_N_sf"/>
</dbReference>
<organism evidence="19 20">
    <name type="scientific">Candidatus Zambryskibacteria bacterium RIFCSPLOWO2_12_FULL_39_23</name>
    <dbReference type="NCBI Taxonomy" id="1802776"/>
    <lineage>
        <taxon>Bacteria</taxon>
        <taxon>Candidatus Zambryskiibacteriota</taxon>
    </lineage>
</organism>
<dbReference type="InterPro" id="IPR010978">
    <property type="entry name" value="tRNA-bd_arm"/>
</dbReference>
<proteinExistence type="inferred from homology"/>
<keyword evidence="10" id="KW-0030">Aminoacyl-tRNA synthetase</keyword>
<evidence type="ECO:0000256" key="6">
    <source>
        <dbReference type="ARBA" id="ARBA00022598"/>
    </source>
</evidence>
<comment type="catalytic activity">
    <reaction evidence="13">
        <text>tRNA(Ser) + L-serine + ATP = L-seryl-tRNA(Ser) + AMP + diphosphate + H(+)</text>
        <dbReference type="Rhea" id="RHEA:12292"/>
        <dbReference type="Rhea" id="RHEA-COMP:9669"/>
        <dbReference type="Rhea" id="RHEA-COMP:9703"/>
        <dbReference type="ChEBI" id="CHEBI:15378"/>
        <dbReference type="ChEBI" id="CHEBI:30616"/>
        <dbReference type="ChEBI" id="CHEBI:33019"/>
        <dbReference type="ChEBI" id="CHEBI:33384"/>
        <dbReference type="ChEBI" id="CHEBI:78442"/>
        <dbReference type="ChEBI" id="CHEBI:78533"/>
        <dbReference type="ChEBI" id="CHEBI:456215"/>
        <dbReference type="EC" id="6.1.1.11"/>
    </reaction>
</comment>
<accession>A0A1G2USK8</accession>
<evidence type="ECO:0000256" key="15">
    <source>
        <dbReference type="PIRSR" id="PIRSR001529-1"/>
    </source>
</evidence>
<dbReference type="EC" id="6.1.1.11" evidence="4 14"/>
<dbReference type="PRINTS" id="PR00981">
    <property type="entry name" value="TRNASYNTHSER"/>
</dbReference>
<evidence type="ECO:0000256" key="13">
    <source>
        <dbReference type="ARBA" id="ARBA00048823"/>
    </source>
</evidence>
<dbReference type="PROSITE" id="PS50862">
    <property type="entry name" value="AA_TRNA_LIGASE_II"/>
    <property type="match status" value="1"/>
</dbReference>
<dbReference type="InterPro" id="IPR045864">
    <property type="entry name" value="aa-tRNA-synth_II/BPL/LPL"/>
</dbReference>
<dbReference type="Gene3D" id="1.10.287.40">
    <property type="entry name" value="Serine-tRNA synthetase, tRNA binding domain"/>
    <property type="match status" value="1"/>
</dbReference>
<dbReference type="InterPro" id="IPR002317">
    <property type="entry name" value="Ser-tRNA-ligase_type_1"/>
</dbReference>
<dbReference type="Gene3D" id="3.30.930.10">
    <property type="entry name" value="Bira Bifunctional Protein, Domain 2"/>
    <property type="match status" value="1"/>
</dbReference>
<evidence type="ECO:0000256" key="5">
    <source>
        <dbReference type="ARBA" id="ARBA00022490"/>
    </source>
</evidence>
<dbReference type="Proteomes" id="UP000176558">
    <property type="component" value="Unassembled WGS sequence"/>
</dbReference>
<evidence type="ECO:0000313" key="20">
    <source>
        <dbReference type="Proteomes" id="UP000176558"/>
    </source>
</evidence>
<feature type="domain" description="Aminoacyl-transfer RNA synthetases class-II family profile" evidence="18">
    <location>
        <begin position="194"/>
        <end position="411"/>
    </location>
</feature>
<sequence length="427" mass="48929">MLDIKFIKENKDIVLVAIKNKNRNVDVDELLSVYERRKSIKQEVDNINQKRNEAAKSRDAEKGSQLKKELETLENDFAELDKKFISLMSKVPNVPSIDTPVGKDEKGNKVIRSWGEIPKFDFKPKEHDELGEDLGIIDIEKAGTISGSRFAYIKGDLALLQFAVLNFCLSVFNNKEKLEKIAKEANITVPVTKFIPVIPPVFIRPAVQNRMARFMTPEEHYMFPEDDLMLIGSAEHTLGPLHMDEIIDEKDLPIRYVGYSTAFRREAGSHGQDTKGIIRQHQFDKLEMETFCLPEQSLQEQDFLVAIQEHFLRELGLPHQVVIICTGDMAFPDYRQIDLETWMPGQNRYRETHSADLTTSFQSRRLNTKVRRSDGKIEPLHINDATAMAMGRTLVAILENYQQSDRSIKIPEVLQPYMGGQKIIAKQ</sequence>
<comment type="pathway">
    <text evidence="2">Aminoacyl-tRNA biosynthesis; selenocysteinyl-tRNA(Sec) biosynthesis; L-seryl-tRNA(Sec) from L-serine and tRNA(Sec): step 1/1.</text>
</comment>
<dbReference type="PANTHER" id="PTHR43697:SF1">
    <property type="entry name" value="SERINE--TRNA LIGASE"/>
    <property type="match status" value="1"/>
</dbReference>
<keyword evidence="17" id="KW-0175">Coiled coil</keyword>
<feature type="binding site" evidence="15">
    <location>
        <position position="264"/>
    </location>
    <ligand>
        <name>L-serine</name>
        <dbReference type="ChEBI" id="CHEBI:33384"/>
    </ligand>
</feature>
<evidence type="ECO:0000256" key="7">
    <source>
        <dbReference type="ARBA" id="ARBA00022741"/>
    </source>
</evidence>
<feature type="binding site" evidence="16">
    <location>
        <begin position="264"/>
        <end position="266"/>
    </location>
    <ligand>
        <name>ATP</name>
        <dbReference type="ChEBI" id="CHEBI:30616"/>
    </ligand>
</feature>
<comment type="caution">
    <text evidence="19">The sequence shown here is derived from an EMBL/GenBank/DDBJ whole genome shotgun (WGS) entry which is preliminary data.</text>
</comment>
<evidence type="ECO:0000256" key="8">
    <source>
        <dbReference type="ARBA" id="ARBA00022840"/>
    </source>
</evidence>
<dbReference type="InterPro" id="IPR015866">
    <property type="entry name" value="Ser-tRNA-synth_1_N"/>
</dbReference>
<dbReference type="AlphaFoldDB" id="A0A1G2USK8"/>
<keyword evidence="7" id="KW-0547">Nucleotide-binding</keyword>
<dbReference type="SUPFAM" id="SSF55681">
    <property type="entry name" value="Class II aaRS and biotin synthetases"/>
    <property type="match status" value="1"/>
</dbReference>
<comment type="similarity">
    <text evidence="3">Belongs to the class-II aminoacyl-tRNA synthetase family. Type-1 seryl-tRNA synthetase subfamily.</text>
</comment>
<dbReference type="Pfam" id="PF02403">
    <property type="entry name" value="Seryl_tRNA_N"/>
    <property type="match status" value="1"/>
</dbReference>
<keyword evidence="8 16" id="KW-0067">ATP-binding</keyword>
<dbReference type="InterPro" id="IPR006195">
    <property type="entry name" value="aa-tRNA-synth_II"/>
</dbReference>
<evidence type="ECO:0000313" key="19">
    <source>
        <dbReference type="EMBL" id="OHB12346.1"/>
    </source>
</evidence>
<keyword evidence="5" id="KW-0963">Cytoplasm</keyword>
<evidence type="ECO:0000259" key="18">
    <source>
        <dbReference type="PROSITE" id="PS50862"/>
    </source>
</evidence>
<keyword evidence="6 19" id="KW-0436">Ligase</keyword>
<reference evidence="19 20" key="1">
    <citation type="journal article" date="2016" name="Nat. Commun.">
        <title>Thousands of microbial genomes shed light on interconnected biogeochemical processes in an aquifer system.</title>
        <authorList>
            <person name="Anantharaman K."/>
            <person name="Brown C.T."/>
            <person name="Hug L.A."/>
            <person name="Sharon I."/>
            <person name="Castelle C.J."/>
            <person name="Probst A.J."/>
            <person name="Thomas B.C."/>
            <person name="Singh A."/>
            <person name="Wilkins M.J."/>
            <person name="Karaoz U."/>
            <person name="Brodie E.L."/>
            <person name="Williams K.H."/>
            <person name="Hubbard S.S."/>
            <person name="Banfield J.F."/>
        </authorList>
    </citation>
    <scope>NUCLEOTIDE SEQUENCE [LARGE SCALE GENOMIC DNA]</scope>
</reference>
<dbReference type="EMBL" id="MHWT01000017">
    <property type="protein sequence ID" value="OHB12346.1"/>
    <property type="molecule type" value="Genomic_DNA"/>
</dbReference>
<dbReference type="PANTHER" id="PTHR43697">
    <property type="entry name" value="SERYL-TRNA SYNTHETASE"/>
    <property type="match status" value="1"/>
</dbReference>
<gene>
    <name evidence="19" type="ORF">A3G99_00100</name>
</gene>
<dbReference type="NCBIfam" id="TIGR00414">
    <property type="entry name" value="serS"/>
    <property type="match status" value="1"/>
</dbReference>
<comment type="subcellular location">
    <subcellularLocation>
        <location evidence="1">Cytoplasm</location>
    </subcellularLocation>
</comment>
<protein>
    <recommendedName>
        <fullName evidence="11 14">Serine--tRNA ligase</fullName>
        <ecNumber evidence="4 14">6.1.1.11</ecNumber>
    </recommendedName>
</protein>
<evidence type="ECO:0000256" key="3">
    <source>
        <dbReference type="ARBA" id="ARBA00010728"/>
    </source>
</evidence>
<feature type="binding site" evidence="16">
    <location>
        <begin position="351"/>
        <end position="354"/>
    </location>
    <ligand>
        <name>ATP</name>
        <dbReference type="ChEBI" id="CHEBI:30616"/>
    </ligand>
</feature>
<feature type="site" description="Important for serine binding" evidence="15">
    <location>
        <position position="386"/>
    </location>
</feature>
<evidence type="ECO:0000256" key="16">
    <source>
        <dbReference type="PIRSR" id="PIRSR001529-2"/>
    </source>
</evidence>
<evidence type="ECO:0000256" key="17">
    <source>
        <dbReference type="SAM" id="Coils"/>
    </source>
</evidence>
<dbReference type="Pfam" id="PF00587">
    <property type="entry name" value="tRNA-synt_2b"/>
    <property type="match status" value="1"/>
</dbReference>
<feature type="binding site" evidence="15">
    <location>
        <position position="287"/>
    </location>
    <ligand>
        <name>L-serine</name>
        <dbReference type="ChEBI" id="CHEBI:33384"/>
    </ligand>
</feature>
<name>A0A1G2USK8_9BACT</name>
<evidence type="ECO:0000256" key="10">
    <source>
        <dbReference type="ARBA" id="ARBA00023146"/>
    </source>
</evidence>
<evidence type="ECO:0000256" key="11">
    <source>
        <dbReference type="ARBA" id="ARBA00039158"/>
    </source>
</evidence>
<evidence type="ECO:0000256" key="2">
    <source>
        <dbReference type="ARBA" id="ARBA00005045"/>
    </source>
</evidence>
<feature type="coiled-coil region" evidence="17">
    <location>
        <begin position="37"/>
        <end position="90"/>
    </location>
</feature>
<evidence type="ECO:0000256" key="14">
    <source>
        <dbReference type="NCBIfam" id="TIGR00414"/>
    </source>
</evidence>
<dbReference type="GO" id="GO:0006434">
    <property type="term" value="P:seryl-tRNA aminoacylation"/>
    <property type="evidence" value="ECO:0007669"/>
    <property type="project" value="UniProtKB-UniRule"/>
</dbReference>
<dbReference type="PIRSF" id="PIRSF001529">
    <property type="entry name" value="Ser-tRNA-synth_IIa"/>
    <property type="match status" value="1"/>
</dbReference>
<comment type="catalytic activity">
    <reaction evidence="12">
        <text>tRNA(Sec) + L-serine + ATP = L-seryl-tRNA(Sec) + AMP + diphosphate + H(+)</text>
        <dbReference type="Rhea" id="RHEA:42580"/>
        <dbReference type="Rhea" id="RHEA-COMP:9742"/>
        <dbReference type="Rhea" id="RHEA-COMP:10128"/>
        <dbReference type="ChEBI" id="CHEBI:15378"/>
        <dbReference type="ChEBI" id="CHEBI:30616"/>
        <dbReference type="ChEBI" id="CHEBI:33019"/>
        <dbReference type="ChEBI" id="CHEBI:33384"/>
        <dbReference type="ChEBI" id="CHEBI:78442"/>
        <dbReference type="ChEBI" id="CHEBI:78533"/>
        <dbReference type="ChEBI" id="CHEBI:456215"/>
        <dbReference type="EC" id="6.1.1.11"/>
    </reaction>
</comment>
<keyword evidence="9" id="KW-0648">Protein biosynthesis</keyword>
<dbReference type="GO" id="GO:0004828">
    <property type="term" value="F:serine-tRNA ligase activity"/>
    <property type="evidence" value="ECO:0007669"/>
    <property type="project" value="UniProtKB-UniRule"/>
</dbReference>
<dbReference type="GO" id="GO:0005524">
    <property type="term" value="F:ATP binding"/>
    <property type="evidence" value="ECO:0007669"/>
    <property type="project" value="UniProtKB-KW"/>
</dbReference>
<evidence type="ECO:0000256" key="4">
    <source>
        <dbReference type="ARBA" id="ARBA00012840"/>
    </source>
</evidence>
<dbReference type="InterPro" id="IPR002314">
    <property type="entry name" value="aa-tRNA-synt_IIb"/>
</dbReference>
<evidence type="ECO:0000256" key="1">
    <source>
        <dbReference type="ARBA" id="ARBA00004496"/>
    </source>
</evidence>